<dbReference type="RefSeq" id="WP_337092914.1">
    <property type="nucleotide sequence ID" value="NZ_JAPYKO010000005.1"/>
</dbReference>
<dbReference type="InterPro" id="IPR004370">
    <property type="entry name" value="4-OT-like_dom"/>
</dbReference>
<evidence type="ECO:0000256" key="2">
    <source>
        <dbReference type="ARBA" id="ARBA00023235"/>
    </source>
</evidence>
<accession>A0ABU8KA43</accession>
<evidence type="ECO:0000313" key="5">
    <source>
        <dbReference type="Proteomes" id="UP001366503"/>
    </source>
</evidence>
<dbReference type="Pfam" id="PF01361">
    <property type="entry name" value="Tautomerase"/>
    <property type="match status" value="1"/>
</dbReference>
<dbReference type="PANTHER" id="PTHR35530:SF1">
    <property type="entry name" value="2-HYDROXYMUCONATE TAUTOMERASE"/>
    <property type="match status" value="1"/>
</dbReference>
<dbReference type="InterPro" id="IPR014347">
    <property type="entry name" value="Tautomerase/MIF_sf"/>
</dbReference>
<protein>
    <submittedName>
        <fullName evidence="4">Tautomerase family protein</fullName>
    </submittedName>
</protein>
<dbReference type="EMBL" id="JAPYKO010000005">
    <property type="protein sequence ID" value="MEI9402545.1"/>
    <property type="molecule type" value="Genomic_DNA"/>
</dbReference>
<dbReference type="PANTHER" id="PTHR35530">
    <property type="entry name" value="TAUTOMERASE-RELATED"/>
    <property type="match status" value="1"/>
</dbReference>
<dbReference type="Proteomes" id="UP001366503">
    <property type="component" value="Unassembled WGS sequence"/>
</dbReference>
<comment type="similarity">
    <text evidence="1">Belongs to the 4-oxalocrotonate tautomerase family.</text>
</comment>
<comment type="caution">
    <text evidence="4">The sequence shown here is derived from an EMBL/GenBank/DDBJ whole genome shotgun (WGS) entry which is preliminary data.</text>
</comment>
<feature type="domain" description="4-oxalocrotonate tautomerase-like" evidence="3">
    <location>
        <begin position="2"/>
        <end position="57"/>
    </location>
</feature>
<keyword evidence="2" id="KW-0413">Isomerase</keyword>
<evidence type="ECO:0000256" key="1">
    <source>
        <dbReference type="ARBA" id="ARBA00006723"/>
    </source>
</evidence>
<dbReference type="Gene3D" id="3.30.429.10">
    <property type="entry name" value="Macrophage Migration Inhibitory Factor"/>
    <property type="match status" value="1"/>
</dbReference>
<name>A0ABU8KA43_9HYPH</name>
<dbReference type="SUPFAM" id="SSF55331">
    <property type="entry name" value="Tautomerase/MIF"/>
    <property type="match status" value="1"/>
</dbReference>
<organism evidence="4 5">
    <name type="scientific">Mesorhizobium argentiipisi</name>
    <dbReference type="NCBI Taxonomy" id="3015175"/>
    <lineage>
        <taxon>Bacteria</taxon>
        <taxon>Pseudomonadati</taxon>
        <taxon>Pseudomonadota</taxon>
        <taxon>Alphaproteobacteria</taxon>
        <taxon>Hyphomicrobiales</taxon>
        <taxon>Phyllobacteriaceae</taxon>
        <taxon>Mesorhizobium</taxon>
    </lineage>
</organism>
<gene>
    <name evidence="4" type="ORF">O7A05_10285</name>
</gene>
<keyword evidence="5" id="KW-1185">Reference proteome</keyword>
<reference evidence="4 5" key="1">
    <citation type="submission" date="2022-12" db="EMBL/GenBank/DDBJ databases">
        <authorList>
            <person name="Muema E."/>
        </authorList>
    </citation>
    <scope>NUCLEOTIDE SEQUENCE [LARGE SCALE GENOMIC DNA]</scope>
    <source>
        <strain evidence="5">1330</strain>
    </source>
</reference>
<proteinExistence type="inferred from homology"/>
<evidence type="ECO:0000313" key="4">
    <source>
        <dbReference type="EMBL" id="MEI9402545.1"/>
    </source>
</evidence>
<evidence type="ECO:0000259" key="3">
    <source>
        <dbReference type="Pfam" id="PF01361"/>
    </source>
</evidence>
<sequence>MPIVRVELFPGRSSETKATIASEFTRILQDVAGIQPQETTVMFVEVQPSDWMVGGRPFPRSSPTVIRSDTVA</sequence>